<evidence type="ECO:0000313" key="1">
    <source>
        <dbReference type="EMBL" id="GAA1966521.1"/>
    </source>
</evidence>
<name>A0ABP5CQ75_9ACTN</name>
<gene>
    <name evidence="1" type="ORF">GCM10009838_25360</name>
</gene>
<evidence type="ECO:0000313" key="2">
    <source>
        <dbReference type="Proteomes" id="UP001499854"/>
    </source>
</evidence>
<sequence>MLYPAMDGRRQIILKAYKGEVITAADGFYVIAGHNPGVHGAVLTEALASRFSTQIHVETDYDLCKKLGIDSRAVTLARNLANLVKKGDLGWAPQLRELLAFQKIAEVLGAEAAFANLIGIAPLEDRDHVAELVARTAGKELTALAVGKQMR</sequence>
<dbReference type="Proteomes" id="UP001499854">
    <property type="component" value="Unassembled WGS sequence"/>
</dbReference>
<proteinExistence type="predicted"/>
<organism evidence="1 2">
    <name type="scientific">Catenulispora subtropica</name>
    <dbReference type="NCBI Taxonomy" id="450798"/>
    <lineage>
        <taxon>Bacteria</taxon>
        <taxon>Bacillati</taxon>
        <taxon>Actinomycetota</taxon>
        <taxon>Actinomycetes</taxon>
        <taxon>Catenulisporales</taxon>
        <taxon>Catenulisporaceae</taxon>
        <taxon>Catenulispora</taxon>
    </lineage>
</organism>
<protein>
    <submittedName>
        <fullName evidence="1">Uncharacterized protein</fullName>
    </submittedName>
</protein>
<accession>A0ABP5CQ75</accession>
<comment type="caution">
    <text evidence="1">The sequence shown here is derived from an EMBL/GenBank/DDBJ whole genome shotgun (WGS) entry which is preliminary data.</text>
</comment>
<keyword evidence="2" id="KW-1185">Reference proteome</keyword>
<dbReference type="EMBL" id="BAAAQM010000011">
    <property type="protein sequence ID" value="GAA1966521.1"/>
    <property type="molecule type" value="Genomic_DNA"/>
</dbReference>
<reference evidence="2" key="1">
    <citation type="journal article" date="2019" name="Int. J. Syst. Evol. Microbiol.">
        <title>The Global Catalogue of Microorganisms (GCM) 10K type strain sequencing project: providing services to taxonomists for standard genome sequencing and annotation.</title>
        <authorList>
            <consortium name="The Broad Institute Genomics Platform"/>
            <consortium name="The Broad Institute Genome Sequencing Center for Infectious Disease"/>
            <person name="Wu L."/>
            <person name="Ma J."/>
        </authorList>
    </citation>
    <scope>NUCLEOTIDE SEQUENCE [LARGE SCALE GENOMIC DNA]</scope>
    <source>
        <strain evidence="2">JCM 16013</strain>
    </source>
</reference>